<gene>
    <name evidence="2" type="ORF">EXU32_09150</name>
</gene>
<evidence type="ECO:0000256" key="1">
    <source>
        <dbReference type="SAM" id="Phobius"/>
    </source>
</evidence>
<evidence type="ECO:0000313" key="3">
    <source>
        <dbReference type="Proteomes" id="UP000290408"/>
    </source>
</evidence>
<name>A0A4P6MU81_9MICO</name>
<sequence length="211" mass="23595">MDGTLLEVIGWLGSAVLVVSLLQTNLHRLRWINLVGCLVLIGYNGVVGVWPMVGLNVVLATINLWYLVRSHHERHDERAYEVLQVDGDDTYLRYVLRVHAADIQRWQPGFVHDPAAGDEAYLVLTGDATVGVVIVRPGPAKGEAQVLLDHVTARYRDRTPGEFVFGEHGPFRQRGHTVVRTPRGMREPYYARLGFTPEGDHYVLHTDPGAS</sequence>
<keyword evidence="1" id="KW-1133">Transmembrane helix</keyword>
<dbReference type="EMBL" id="CP036164">
    <property type="protein sequence ID" value="QBF46402.1"/>
    <property type="molecule type" value="Genomic_DNA"/>
</dbReference>
<dbReference type="KEGG" id="jli:EXU32_09150"/>
<proteinExistence type="predicted"/>
<feature type="transmembrane region" description="Helical" evidence="1">
    <location>
        <begin position="29"/>
        <end position="46"/>
    </location>
</feature>
<feature type="transmembrane region" description="Helical" evidence="1">
    <location>
        <begin position="6"/>
        <end position="22"/>
    </location>
</feature>
<accession>A0A4P6MU81</accession>
<dbReference type="RefSeq" id="WP_130629623.1">
    <property type="nucleotide sequence ID" value="NZ_CP036164.1"/>
</dbReference>
<evidence type="ECO:0008006" key="4">
    <source>
        <dbReference type="Google" id="ProtNLM"/>
    </source>
</evidence>
<dbReference type="OrthoDB" id="677174at2"/>
<keyword evidence="1" id="KW-0812">Transmembrane</keyword>
<protein>
    <recommendedName>
        <fullName evidence="4">YgjV family protein</fullName>
    </recommendedName>
</protein>
<dbReference type="Proteomes" id="UP000290408">
    <property type="component" value="Chromosome"/>
</dbReference>
<organism evidence="2 3">
    <name type="scientific">Janibacter limosus</name>
    <dbReference type="NCBI Taxonomy" id="53458"/>
    <lineage>
        <taxon>Bacteria</taxon>
        <taxon>Bacillati</taxon>
        <taxon>Actinomycetota</taxon>
        <taxon>Actinomycetes</taxon>
        <taxon>Micrococcales</taxon>
        <taxon>Intrasporangiaceae</taxon>
        <taxon>Janibacter</taxon>
    </lineage>
</organism>
<evidence type="ECO:0000313" key="2">
    <source>
        <dbReference type="EMBL" id="QBF46402.1"/>
    </source>
</evidence>
<reference evidence="2 3" key="1">
    <citation type="submission" date="2019-02" db="EMBL/GenBank/DDBJ databases">
        <title>Genomic data mining of an Antarctic deep-sea actinobacterium, Janibacterlimosus P3-3-X1.</title>
        <authorList>
            <person name="Liao L."/>
            <person name="Chen B."/>
        </authorList>
    </citation>
    <scope>NUCLEOTIDE SEQUENCE [LARGE SCALE GENOMIC DNA]</scope>
    <source>
        <strain evidence="2 3">P3-3-X1</strain>
    </source>
</reference>
<keyword evidence="3" id="KW-1185">Reference proteome</keyword>
<dbReference type="AlphaFoldDB" id="A0A4P6MU81"/>
<keyword evidence="1" id="KW-0472">Membrane</keyword>